<gene>
    <name evidence="1" type="ORF">CSSPTR1EN2_LOCUS6285</name>
</gene>
<protein>
    <submittedName>
        <fullName evidence="1">Uncharacterized protein</fullName>
    </submittedName>
</protein>
<name>A0ABP0TQ18_9BRYO</name>
<proteinExistence type="predicted"/>
<keyword evidence="2" id="KW-1185">Reference proteome</keyword>
<sequence length="95" mass="9933">MADADADMPKKLVCQACISSFAAAMVSVDGKSPLLLLPHTSNSSVASSAAHGTTALPMDVIRHRRTSSAIAVAPAVVVIVFFNNKHEDLLCSLQI</sequence>
<dbReference type="Proteomes" id="UP001497512">
    <property type="component" value="Chromosome 13"/>
</dbReference>
<reference evidence="1" key="1">
    <citation type="submission" date="2024-02" db="EMBL/GenBank/DDBJ databases">
        <authorList>
            <consortium name="ELIXIR-Norway"/>
            <consortium name="Elixir Norway"/>
        </authorList>
    </citation>
    <scope>NUCLEOTIDE SEQUENCE</scope>
</reference>
<accession>A0ABP0TQ18</accession>
<evidence type="ECO:0000313" key="2">
    <source>
        <dbReference type="Proteomes" id="UP001497512"/>
    </source>
</evidence>
<evidence type="ECO:0000313" key="1">
    <source>
        <dbReference type="EMBL" id="CAK9202194.1"/>
    </source>
</evidence>
<organism evidence="1 2">
    <name type="scientific">Sphagnum troendelagicum</name>
    <dbReference type="NCBI Taxonomy" id="128251"/>
    <lineage>
        <taxon>Eukaryota</taxon>
        <taxon>Viridiplantae</taxon>
        <taxon>Streptophyta</taxon>
        <taxon>Embryophyta</taxon>
        <taxon>Bryophyta</taxon>
        <taxon>Sphagnophytina</taxon>
        <taxon>Sphagnopsida</taxon>
        <taxon>Sphagnales</taxon>
        <taxon>Sphagnaceae</taxon>
        <taxon>Sphagnum</taxon>
    </lineage>
</organism>
<dbReference type="EMBL" id="OZ019905">
    <property type="protein sequence ID" value="CAK9202194.1"/>
    <property type="molecule type" value="Genomic_DNA"/>
</dbReference>